<keyword evidence="3" id="KW-0732">Signal</keyword>
<dbReference type="GeneID" id="23859270"/>
<gene>
    <name evidence="4" type="ORF">TbgDal_III470</name>
</gene>
<feature type="signal peptide" evidence="3">
    <location>
        <begin position="1"/>
        <end position="24"/>
    </location>
</feature>
<feature type="chain" id="PRO_5003004614" evidence="3">
    <location>
        <begin position="25"/>
        <end position="390"/>
    </location>
</feature>
<protein>
    <submittedName>
        <fullName evidence="4">Uncharacterized protein</fullName>
    </submittedName>
</protein>
<dbReference type="OrthoDB" id="272507at2759"/>
<dbReference type="AlphaFoldDB" id="C9ZKW5"/>
<reference evidence="5" key="1">
    <citation type="journal article" date="2010" name="PLoS Negl. Trop. Dis.">
        <title>The genome sequence of Trypanosoma brucei gambiense, causative agent of chronic human african trypanosomiasis.</title>
        <authorList>
            <person name="Jackson A.P."/>
            <person name="Sanders M."/>
            <person name="Berry A."/>
            <person name="McQuillan J."/>
            <person name="Aslett M.A."/>
            <person name="Quail M.A."/>
            <person name="Chukualim B."/>
            <person name="Capewell P."/>
            <person name="MacLeod A."/>
            <person name="Melville S.E."/>
            <person name="Gibson W."/>
            <person name="Barry J.D."/>
            <person name="Berriman M."/>
            <person name="Hertz-Fowler C."/>
        </authorList>
    </citation>
    <scope>NUCLEOTIDE SEQUENCE [LARGE SCALE GENOMIC DNA]</scope>
    <source>
        <strain evidence="5">MHOM/CI/86/DAL972</strain>
    </source>
</reference>
<name>C9ZKW5_TRYB9</name>
<keyword evidence="2" id="KW-1133">Transmembrane helix</keyword>
<keyword evidence="2" id="KW-0812">Transmembrane</keyword>
<evidence type="ECO:0000313" key="5">
    <source>
        <dbReference type="Proteomes" id="UP000002316"/>
    </source>
</evidence>
<evidence type="ECO:0000313" key="4">
    <source>
        <dbReference type="EMBL" id="CBH09708.1"/>
    </source>
</evidence>
<evidence type="ECO:0000256" key="1">
    <source>
        <dbReference type="SAM" id="MobiDB-lite"/>
    </source>
</evidence>
<sequence>MCMFAWLVGATEFLTSLPVQTNEAKEVFTRVFVGGMNVSVVLPPSALPTGESFNPSILVGQRSVCRNGSSNAHAVCTVFDAIPCLDLEVISEQVDCLEQILPCGVLFLGVMLSDTCGYSTIQLRSLLKENPRVNLLFAVIWGDSAVKKCELLQPGGRVELKVTTAEITFVSLPCYLVSPLDKLPLVLRARGRATTSSPIVDLRSSRLLADCDIWNLYKDIYAVQLGAKRDLDDELICVHVTFAPQHTCGLDIYRSIVSFIDKIGEQPQVRILRVCSLRNPALIYQWAYIHTTGDATGHTREQWRQVRELIEDGAGERLSSSRVLLEPHFTSTKMSVDKTSGEQQLLTGAGPGNVTDGDGRRNKGDYSLHVAVLVLISCAIGVLSWLLQTP</sequence>
<dbReference type="RefSeq" id="XP_011772001.1">
    <property type="nucleotide sequence ID" value="XM_011773699.1"/>
</dbReference>
<dbReference type="KEGG" id="tbg:TbgDal_III470"/>
<evidence type="ECO:0000256" key="3">
    <source>
        <dbReference type="SAM" id="SignalP"/>
    </source>
</evidence>
<dbReference type="EMBL" id="FN554966">
    <property type="protein sequence ID" value="CBH09708.1"/>
    <property type="molecule type" value="Genomic_DNA"/>
</dbReference>
<keyword evidence="2" id="KW-0472">Membrane</keyword>
<feature type="transmembrane region" description="Helical" evidence="2">
    <location>
        <begin position="366"/>
        <end position="387"/>
    </location>
</feature>
<feature type="region of interest" description="Disordered" evidence="1">
    <location>
        <begin position="339"/>
        <end position="360"/>
    </location>
</feature>
<evidence type="ECO:0000256" key="2">
    <source>
        <dbReference type="SAM" id="Phobius"/>
    </source>
</evidence>
<accession>C9ZKW5</accession>
<proteinExistence type="predicted"/>
<organism evidence="4 5">
    <name type="scientific">Trypanosoma brucei gambiense (strain MHOM/CI/86/DAL972)</name>
    <dbReference type="NCBI Taxonomy" id="679716"/>
    <lineage>
        <taxon>Eukaryota</taxon>
        <taxon>Discoba</taxon>
        <taxon>Euglenozoa</taxon>
        <taxon>Kinetoplastea</taxon>
        <taxon>Metakinetoplastina</taxon>
        <taxon>Trypanosomatida</taxon>
        <taxon>Trypanosomatidae</taxon>
        <taxon>Trypanosoma</taxon>
    </lineage>
</organism>
<dbReference type="VEuPathDB" id="TriTrypDB:Tbg972.3.470"/>
<dbReference type="Proteomes" id="UP000002316">
    <property type="component" value="Chromosome 3"/>
</dbReference>